<feature type="region of interest" description="Disordered" evidence="1">
    <location>
        <begin position="153"/>
        <end position="172"/>
    </location>
</feature>
<dbReference type="Proteomes" id="UP001630127">
    <property type="component" value="Unassembled WGS sequence"/>
</dbReference>
<feature type="region of interest" description="Disordered" evidence="1">
    <location>
        <begin position="618"/>
        <end position="641"/>
    </location>
</feature>
<organism evidence="4 5">
    <name type="scientific">Cinchona calisaya</name>
    <dbReference type="NCBI Taxonomy" id="153742"/>
    <lineage>
        <taxon>Eukaryota</taxon>
        <taxon>Viridiplantae</taxon>
        <taxon>Streptophyta</taxon>
        <taxon>Embryophyta</taxon>
        <taxon>Tracheophyta</taxon>
        <taxon>Spermatophyta</taxon>
        <taxon>Magnoliopsida</taxon>
        <taxon>eudicotyledons</taxon>
        <taxon>Gunneridae</taxon>
        <taxon>Pentapetalae</taxon>
        <taxon>asterids</taxon>
        <taxon>lamiids</taxon>
        <taxon>Gentianales</taxon>
        <taxon>Rubiaceae</taxon>
        <taxon>Cinchonoideae</taxon>
        <taxon>Cinchoneae</taxon>
        <taxon>Cinchona</taxon>
    </lineage>
</organism>
<feature type="region of interest" description="Disordered" evidence="1">
    <location>
        <begin position="688"/>
        <end position="746"/>
    </location>
</feature>
<feature type="domain" description="Enhanced disease resistance 4-like N-terminal" evidence="3">
    <location>
        <begin position="6"/>
        <end position="39"/>
    </location>
</feature>
<evidence type="ECO:0000259" key="3">
    <source>
        <dbReference type="Pfam" id="PF22910"/>
    </source>
</evidence>
<dbReference type="PANTHER" id="PTHR31105:SF58">
    <property type="entry name" value="G-LIKE PROTEIN, PUTATIVE (DUF3133)-RELATED"/>
    <property type="match status" value="1"/>
</dbReference>
<dbReference type="Pfam" id="PF11331">
    <property type="entry name" value="Zn_ribbon_12"/>
    <property type="match status" value="1"/>
</dbReference>
<feature type="domain" description="Probable zinc-ribbon" evidence="2">
    <location>
        <begin position="502"/>
        <end position="545"/>
    </location>
</feature>
<feature type="compositionally biased region" description="Low complexity" evidence="1">
    <location>
        <begin position="722"/>
        <end position="733"/>
    </location>
</feature>
<dbReference type="EMBL" id="JBJUIK010000010">
    <property type="protein sequence ID" value="KAL3517265.1"/>
    <property type="molecule type" value="Genomic_DNA"/>
</dbReference>
<dbReference type="InterPro" id="IPR021480">
    <property type="entry name" value="Zinc_ribbon_12"/>
</dbReference>
<dbReference type="PANTHER" id="PTHR31105">
    <property type="entry name" value="EXTRA-LARGE G-PROTEIN-LIKE"/>
    <property type="match status" value="1"/>
</dbReference>
<sequence>MSEQGKVRLVRCPKCENLLPELPDYSVYKCGGCGAVLRAKNTNGDVDALSEKSEEERNEGFSGRIPEKSKDTEVSEMSRIKTGEVSEDDVKSNGSSSNISERRSFLHNSRMENYGTSQVRADKWIVDDGVEVDDDVTRTSCIKMDKNFEDMKPQIGYGKGFQRSDEESDWRTRGRESEMEDFRRARRIDVDGIRYSASKYLGEGSSNYQLQGTYRYREPLKNRNELDGSDDVEHLGENRAEPLRKLDELKDELNRSCDVVDKPKDKVPLDRRIVPPDPNGYSEKWFPEDYLATSRTSKPYSFPDHHAARPSFANQYAETSPFMDRHAIVGPGFYPPPMHASGHLQEFEEPVRSQMFRRGPYQAPAPFQQQPSHGHFSGMYADRNMFPTDSYEPYLPNVNRHHQSCSCFHCYNRYQGPPKAYGVKQFSDFTNDPAFYDHQYPSASGAWNYGAKFNALTFLKSSRSVSHTRWPSDLQSEASSFIRNRPSRVLITTSGRRCQPVAGGAPFFACQNCHELLQLPKEVYFNRNLKKMRCGACSTLILLTVDSRRLAISVHAEANPTHKKLYVHHRDNLKEGSSQSHGHLNRASINFSSDDYDNTGCNFQSMDTELGSVLTGHGSSIKSADIKSPHSTFSSSSEKEDNLDTLTAIRKNLNSSELPVKGKLSPPPAGSPLQDYFDYSNKYNVANRFGDGNRSGHSEQEPSISKKTISRQNSMKDSSATEIEISSNEYSNSGTSLDSTEASREGDQMRANKAAESLFAGIMKKSFRDSDRTNDSADEEKGNVTVNGSLILDRLIKKAEKVAGPIHPGHYWYDFRAGFWGVIGGPCLGIIPPYIEEFNFPMPENCTGGTTGVFVNGRELHEKDLNLLGSRGLPTERGRSFIVEISGRVRDEDTGEELESLGKLAPTIEKLKHGFGMKVPKALV</sequence>
<keyword evidence="5" id="KW-1185">Reference proteome</keyword>
<feature type="region of interest" description="Disordered" evidence="1">
    <location>
        <begin position="220"/>
        <end position="239"/>
    </location>
</feature>
<evidence type="ECO:0000313" key="5">
    <source>
        <dbReference type="Proteomes" id="UP001630127"/>
    </source>
</evidence>
<dbReference type="Pfam" id="PF22910">
    <property type="entry name" value="EDR4-like_1st"/>
    <property type="match status" value="1"/>
</dbReference>
<feature type="compositionally biased region" description="Basic and acidic residues" evidence="1">
    <location>
        <begin position="49"/>
        <end position="91"/>
    </location>
</feature>
<name>A0ABD2ZCQ5_9GENT</name>
<proteinExistence type="predicted"/>
<dbReference type="InterPro" id="IPR040244">
    <property type="entry name" value="EDR4-like"/>
</dbReference>
<dbReference type="AlphaFoldDB" id="A0ABD2ZCQ5"/>
<evidence type="ECO:0000256" key="1">
    <source>
        <dbReference type="SAM" id="MobiDB-lite"/>
    </source>
</evidence>
<evidence type="ECO:0008006" key="6">
    <source>
        <dbReference type="Google" id="ProtNLM"/>
    </source>
</evidence>
<feature type="compositionally biased region" description="Basic and acidic residues" evidence="1">
    <location>
        <begin position="162"/>
        <end position="172"/>
    </location>
</feature>
<protein>
    <recommendedName>
        <fullName evidence="6">Zinc-ribbon domain-containing protein</fullName>
    </recommendedName>
</protein>
<dbReference type="InterPro" id="IPR055126">
    <property type="entry name" value="EDR4-like_N"/>
</dbReference>
<gene>
    <name evidence="4" type="ORF">ACH5RR_024167</name>
</gene>
<evidence type="ECO:0000259" key="2">
    <source>
        <dbReference type="Pfam" id="PF11331"/>
    </source>
</evidence>
<reference evidence="4 5" key="1">
    <citation type="submission" date="2024-11" db="EMBL/GenBank/DDBJ databases">
        <title>A near-complete genome assembly of Cinchona calisaya.</title>
        <authorList>
            <person name="Lian D.C."/>
            <person name="Zhao X.W."/>
            <person name="Wei L."/>
        </authorList>
    </citation>
    <scope>NUCLEOTIDE SEQUENCE [LARGE SCALE GENOMIC DNA]</scope>
    <source>
        <tissue evidence="4">Nenye</tissue>
    </source>
</reference>
<comment type="caution">
    <text evidence="4">The sequence shown here is derived from an EMBL/GenBank/DDBJ whole genome shotgun (WGS) entry which is preliminary data.</text>
</comment>
<feature type="compositionally biased region" description="Polar residues" evidence="1">
    <location>
        <begin position="701"/>
        <end position="721"/>
    </location>
</feature>
<evidence type="ECO:0000313" key="4">
    <source>
        <dbReference type="EMBL" id="KAL3517265.1"/>
    </source>
</evidence>
<accession>A0ABD2ZCQ5</accession>
<feature type="region of interest" description="Disordered" evidence="1">
    <location>
        <begin position="47"/>
        <end position="100"/>
    </location>
</feature>